<name>A0ABV7J7I1_9GAMM</name>
<proteinExistence type="predicted"/>
<accession>A0ABV7J7I1</accession>
<keyword evidence="2" id="KW-1185">Reference proteome</keyword>
<organism evidence="1 2">
    <name type="scientific">Marinicella sediminis</name>
    <dbReference type="NCBI Taxonomy" id="1792834"/>
    <lineage>
        <taxon>Bacteria</taxon>
        <taxon>Pseudomonadati</taxon>
        <taxon>Pseudomonadota</taxon>
        <taxon>Gammaproteobacteria</taxon>
        <taxon>Lysobacterales</taxon>
        <taxon>Marinicellaceae</taxon>
        <taxon>Marinicella</taxon>
    </lineage>
</organism>
<gene>
    <name evidence="1" type="ORF">ACFODZ_07545</name>
</gene>
<dbReference type="Proteomes" id="UP001595533">
    <property type="component" value="Unassembled WGS sequence"/>
</dbReference>
<dbReference type="RefSeq" id="WP_157892892.1">
    <property type="nucleotide sequence ID" value="NZ_JBHRTS010000003.1"/>
</dbReference>
<dbReference type="EMBL" id="JBHRTS010000003">
    <property type="protein sequence ID" value="MFC3194090.1"/>
    <property type="molecule type" value="Genomic_DNA"/>
</dbReference>
<comment type="caution">
    <text evidence="1">The sequence shown here is derived from an EMBL/GenBank/DDBJ whole genome shotgun (WGS) entry which is preliminary data.</text>
</comment>
<reference evidence="2" key="1">
    <citation type="journal article" date="2019" name="Int. J. Syst. Evol. Microbiol.">
        <title>The Global Catalogue of Microorganisms (GCM) 10K type strain sequencing project: providing services to taxonomists for standard genome sequencing and annotation.</title>
        <authorList>
            <consortium name="The Broad Institute Genomics Platform"/>
            <consortium name="The Broad Institute Genome Sequencing Center for Infectious Disease"/>
            <person name="Wu L."/>
            <person name="Ma J."/>
        </authorList>
    </citation>
    <scope>NUCLEOTIDE SEQUENCE [LARGE SCALE GENOMIC DNA]</scope>
    <source>
        <strain evidence="2">KCTC 42953</strain>
    </source>
</reference>
<evidence type="ECO:0000313" key="2">
    <source>
        <dbReference type="Proteomes" id="UP001595533"/>
    </source>
</evidence>
<sequence length="83" mass="9936">MSTLSEKQLRNLLELPNPASNRNRFSRELLVYFIERRALNSSRNARNFNMQRIEDERQSMREQRRALIEENKHIIGIGIKPKL</sequence>
<protein>
    <submittedName>
        <fullName evidence="1">Uncharacterized protein</fullName>
    </submittedName>
</protein>
<evidence type="ECO:0000313" key="1">
    <source>
        <dbReference type="EMBL" id="MFC3194090.1"/>
    </source>
</evidence>